<dbReference type="GO" id="GO:0042729">
    <property type="term" value="C:DASH complex"/>
    <property type="evidence" value="ECO:0007669"/>
    <property type="project" value="InterPro"/>
</dbReference>
<evidence type="ECO:0000313" key="20">
    <source>
        <dbReference type="Proteomes" id="UP000320762"/>
    </source>
</evidence>
<dbReference type="Pfam" id="PF08656">
    <property type="entry name" value="DASH_Dad3"/>
    <property type="match status" value="1"/>
</dbReference>
<sequence length="105" mass="11622">MSSPPSPSALSASSDGSSQDVYTTNPYTNHPSLTSTESEVLWEYAKLSRRMKEITEIMRELTHEQDQAALIGQLRALEKKMGFVMTLFRASAWGVINERAAAEGQ</sequence>
<dbReference type="InterPro" id="IPR013965">
    <property type="entry name" value="DASH_Dad3"/>
</dbReference>
<evidence type="ECO:0000256" key="6">
    <source>
        <dbReference type="ARBA" id="ARBA00022490"/>
    </source>
</evidence>
<reference evidence="19 20" key="1">
    <citation type="journal article" date="2019" name="New Phytol.">
        <title>Comparative genomics reveals unique wood-decay strategies and fruiting body development in the Schizophyllaceae.</title>
        <authorList>
            <person name="Almasi E."/>
            <person name="Sahu N."/>
            <person name="Krizsan K."/>
            <person name="Balint B."/>
            <person name="Kovacs G.M."/>
            <person name="Kiss B."/>
            <person name="Cseklye J."/>
            <person name="Drula E."/>
            <person name="Henrissat B."/>
            <person name="Nagy I."/>
            <person name="Chovatia M."/>
            <person name="Adam C."/>
            <person name="LaButti K."/>
            <person name="Lipzen A."/>
            <person name="Riley R."/>
            <person name="Grigoriev I.V."/>
            <person name="Nagy L.G."/>
        </authorList>
    </citation>
    <scope>NUCLEOTIDE SEQUENCE [LARGE SCALE GENOMIC DNA]</scope>
    <source>
        <strain evidence="19 20">NL-1724</strain>
    </source>
</reference>
<accession>A0A550C390</accession>
<keyword evidence="20" id="KW-1185">Reference proteome</keyword>
<comment type="caution">
    <text evidence="19">The sequence shown here is derived from an EMBL/GenBank/DDBJ whole genome shotgun (WGS) entry which is preliminary data.</text>
</comment>
<dbReference type="GO" id="GO:0051301">
    <property type="term" value="P:cell division"/>
    <property type="evidence" value="ECO:0007669"/>
    <property type="project" value="UniProtKB-KW"/>
</dbReference>
<comment type="similarity">
    <text evidence="4">Belongs to the DASH complex DAD3 family.</text>
</comment>
<evidence type="ECO:0000256" key="10">
    <source>
        <dbReference type="ARBA" id="ARBA00022829"/>
    </source>
</evidence>
<proteinExistence type="inferred from homology"/>
<evidence type="ECO:0000256" key="7">
    <source>
        <dbReference type="ARBA" id="ARBA00022618"/>
    </source>
</evidence>
<protein>
    <recommendedName>
        <fullName evidence="16">DASH complex subunit DAD3</fullName>
    </recommendedName>
    <alternativeName>
        <fullName evidence="17">Outer kinetochore protein DAD3</fullName>
    </alternativeName>
</protein>
<keyword evidence="13" id="KW-0539">Nucleus</keyword>
<dbReference type="STRING" id="97359.A0A550C390"/>
<dbReference type="OrthoDB" id="2443965at2759"/>
<keyword evidence="6" id="KW-0963">Cytoplasm</keyword>
<organism evidence="19 20">
    <name type="scientific">Schizophyllum amplum</name>
    <dbReference type="NCBI Taxonomy" id="97359"/>
    <lineage>
        <taxon>Eukaryota</taxon>
        <taxon>Fungi</taxon>
        <taxon>Dikarya</taxon>
        <taxon>Basidiomycota</taxon>
        <taxon>Agaricomycotina</taxon>
        <taxon>Agaricomycetes</taxon>
        <taxon>Agaricomycetidae</taxon>
        <taxon>Agaricales</taxon>
        <taxon>Schizophyllaceae</taxon>
        <taxon>Schizophyllum</taxon>
    </lineage>
</organism>
<evidence type="ECO:0000256" key="3">
    <source>
        <dbReference type="ARBA" id="ARBA00004629"/>
    </source>
</evidence>
<keyword evidence="14" id="KW-0131">Cell cycle</keyword>
<dbReference type="Proteomes" id="UP000320762">
    <property type="component" value="Unassembled WGS sequence"/>
</dbReference>
<keyword evidence="11" id="KW-0995">Kinetochore</keyword>
<name>A0A550C390_9AGAR</name>
<dbReference type="EMBL" id="VDMD01000029">
    <property type="protein sequence ID" value="TRM59277.1"/>
    <property type="molecule type" value="Genomic_DNA"/>
</dbReference>
<dbReference type="PANTHER" id="PTHR28017:SF1">
    <property type="entry name" value="DASH COMPLEX SUBUNIT DAD3"/>
    <property type="match status" value="1"/>
</dbReference>
<evidence type="ECO:0000256" key="13">
    <source>
        <dbReference type="ARBA" id="ARBA00023242"/>
    </source>
</evidence>
<keyword evidence="7" id="KW-0132">Cell division</keyword>
<dbReference type="GO" id="GO:0005874">
    <property type="term" value="C:microtubule"/>
    <property type="evidence" value="ECO:0007669"/>
    <property type="project" value="UniProtKB-KW"/>
</dbReference>
<dbReference type="PANTHER" id="PTHR28017">
    <property type="entry name" value="DASH COMPLEX SUBUNIT DAD3"/>
    <property type="match status" value="1"/>
</dbReference>
<gene>
    <name evidence="19" type="ORF">BD626DRAFT_508792</name>
</gene>
<evidence type="ECO:0000256" key="15">
    <source>
        <dbReference type="ARBA" id="ARBA00023328"/>
    </source>
</evidence>
<feature type="compositionally biased region" description="Low complexity" evidence="18">
    <location>
        <begin position="8"/>
        <end position="18"/>
    </location>
</feature>
<keyword evidence="5" id="KW-0158">Chromosome</keyword>
<evidence type="ECO:0000256" key="16">
    <source>
        <dbReference type="ARBA" id="ARBA00044179"/>
    </source>
</evidence>
<evidence type="ECO:0000256" key="17">
    <source>
        <dbReference type="ARBA" id="ARBA00044305"/>
    </source>
</evidence>
<evidence type="ECO:0000256" key="8">
    <source>
        <dbReference type="ARBA" id="ARBA00022701"/>
    </source>
</evidence>
<feature type="region of interest" description="Disordered" evidence="18">
    <location>
        <begin position="1"/>
        <end position="37"/>
    </location>
</feature>
<evidence type="ECO:0000256" key="2">
    <source>
        <dbReference type="ARBA" id="ARBA00004186"/>
    </source>
</evidence>
<keyword evidence="15" id="KW-0137">Centromere</keyword>
<dbReference type="GO" id="GO:0008608">
    <property type="term" value="P:attachment of spindle microtubules to kinetochore"/>
    <property type="evidence" value="ECO:0007669"/>
    <property type="project" value="InterPro"/>
</dbReference>
<evidence type="ECO:0000256" key="5">
    <source>
        <dbReference type="ARBA" id="ARBA00022454"/>
    </source>
</evidence>
<evidence type="ECO:0000256" key="18">
    <source>
        <dbReference type="SAM" id="MobiDB-lite"/>
    </source>
</evidence>
<dbReference type="GO" id="GO:0072686">
    <property type="term" value="C:mitotic spindle"/>
    <property type="evidence" value="ECO:0007669"/>
    <property type="project" value="InterPro"/>
</dbReference>
<keyword evidence="8" id="KW-0493">Microtubule</keyword>
<comment type="subcellular location">
    <subcellularLocation>
        <location evidence="3">Chromosome</location>
        <location evidence="3">Centromere</location>
        <location evidence="3">Kinetochore</location>
    </subcellularLocation>
    <subcellularLocation>
        <location evidence="2">Cytoplasm</location>
        <location evidence="2">Cytoskeleton</location>
        <location evidence="2">Spindle</location>
    </subcellularLocation>
    <subcellularLocation>
        <location evidence="1">Nucleus</location>
    </subcellularLocation>
</comment>
<evidence type="ECO:0000256" key="4">
    <source>
        <dbReference type="ARBA" id="ARBA00006277"/>
    </source>
</evidence>
<keyword evidence="9" id="KW-0498">Mitosis</keyword>
<keyword evidence="10" id="KW-0159">Chromosome partition</keyword>
<evidence type="ECO:0000256" key="1">
    <source>
        <dbReference type="ARBA" id="ARBA00004123"/>
    </source>
</evidence>
<evidence type="ECO:0000256" key="12">
    <source>
        <dbReference type="ARBA" id="ARBA00023212"/>
    </source>
</evidence>
<evidence type="ECO:0000256" key="11">
    <source>
        <dbReference type="ARBA" id="ARBA00022838"/>
    </source>
</evidence>
<evidence type="ECO:0000256" key="14">
    <source>
        <dbReference type="ARBA" id="ARBA00023306"/>
    </source>
</evidence>
<evidence type="ECO:0000256" key="9">
    <source>
        <dbReference type="ARBA" id="ARBA00022776"/>
    </source>
</evidence>
<keyword evidence="12" id="KW-0206">Cytoskeleton</keyword>
<evidence type="ECO:0000313" key="19">
    <source>
        <dbReference type="EMBL" id="TRM59277.1"/>
    </source>
</evidence>
<dbReference type="AlphaFoldDB" id="A0A550C390"/>
<feature type="compositionally biased region" description="Polar residues" evidence="18">
    <location>
        <begin position="19"/>
        <end position="37"/>
    </location>
</feature>
<dbReference type="GO" id="GO:0051010">
    <property type="term" value="F:microtubule plus-end binding"/>
    <property type="evidence" value="ECO:0007669"/>
    <property type="project" value="TreeGrafter"/>
</dbReference>